<evidence type="ECO:0000313" key="7">
    <source>
        <dbReference type="Proteomes" id="UP000223968"/>
    </source>
</evidence>
<comment type="caution">
    <text evidence="6">The sequence shown here is derived from an EMBL/GenBank/DDBJ whole genome shotgun (WGS) entry which is preliminary data.</text>
</comment>
<dbReference type="PANTHER" id="PTHR46494:SF1">
    <property type="entry name" value="CORA FAMILY METAL ION TRANSPORTER (EUROFUNG)"/>
    <property type="match status" value="1"/>
</dbReference>
<keyword evidence="2 5" id="KW-0812">Transmembrane</keyword>
<evidence type="ECO:0000256" key="3">
    <source>
        <dbReference type="ARBA" id="ARBA00022989"/>
    </source>
</evidence>
<dbReference type="GO" id="GO:0015095">
    <property type="term" value="F:magnesium ion transmembrane transporter activity"/>
    <property type="evidence" value="ECO:0007669"/>
    <property type="project" value="TreeGrafter"/>
</dbReference>
<dbReference type="AlphaFoldDB" id="A0A2B7YCF0"/>
<dbReference type="GO" id="GO:0005886">
    <property type="term" value="C:plasma membrane"/>
    <property type="evidence" value="ECO:0007669"/>
    <property type="project" value="UniProtKB-SubCell"/>
</dbReference>
<keyword evidence="4 5" id="KW-0472">Membrane</keyword>
<dbReference type="SUPFAM" id="SSF144083">
    <property type="entry name" value="Magnesium transport protein CorA, transmembrane region"/>
    <property type="match status" value="1"/>
</dbReference>
<evidence type="ECO:0000256" key="2">
    <source>
        <dbReference type="ARBA" id="ARBA00022692"/>
    </source>
</evidence>
<evidence type="ECO:0000256" key="5">
    <source>
        <dbReference type="SAM" id="Phobius"/>
    </source>
</evidence>
<gene>
    <name evidence="6" type="ORF">AJ79_00606</name>
</gene>
<dbReference type="Proteomes" id="UP000223968">
    <property type="component" value="Unassembled WGS sequence"/>
</dbReference>
<sequence>MSSIIEDVTSLSERLSRGILWQWWRRKPHGHGWDLRSDQIPAAVAIAQTTPGNGFLQCIVTIPTCLSLESPANQLDSLAFRKANHTLSWIMVKPRLPKIGKNTHKGLVSKFFLSTLDYAAIPSSPTEFFLPLVQQLKSEWVKTCGDAEQHLSVMRSISFQSNGRNPNLIKIHLEDAQNWTSFHKILKEQLSVLRSLHSTYTTRSSVLAEDVNEWSAEQSGYFTHQIELLAEENEKAFSQLSSLSQELIQLEFNLTSIAEARFSTSTNRSMKRLSRITFIFLPLMFISSLFGVNVNILANNPPWRLYILFALGTTAISLSVWIMFKRNPTLEDTIEDKFAFMLRSDEERDLDDEVVESSRGQRKTRLRYVGDRMRRKFRPLFQSRLTRFEDEEEGLEYKEEKED</sequence>
<dbReference type="InterPro" id="IPR002523">
    <property type="entry name" value="MgTranspt_CorA/ZnTranspt_ZntB"/>
</dbReference>
<dbReference type="Pfam" id="PF01544">
    <property type="entry name" value="CorA"/>
    <property type="match status" value="1"/>
</dbReference>
<protein>
    <submittedName>
        <fullName evidence="6">Uncharacterized protein</fullName>
    </submittedName>
</protein>
<dbReference type="OrthoDB" id="194358at2759"/>
<evidence type="ECO:0000256" key="1">
    <source>
        <dbReference type="ARBA" id="ARBA00004651"/>
    </source>
</evidence>
<dbReference type="InterPro" id="IPR045863">
    <property type="entry name" value="CorA_TM1_TM2"/>
</dbReference>
<feature type="transmembrane region" description="Helical" evidence="5">
    <location>
        <begin position="303"/>
        <end position="324"/>
    </location>
</feature>
<name>A0A2B7YCF0_9EURO</name>
<comment type="subcellular location">
    <subcellularLocation>
        <location evidence="1">Cell membrane</location>
        <topology evidence="1">Multi-pass membrane protein</topology>
    </subcellularLocation>
</comment>
<keyword evidence="7" id="KW-1185">Reference proteome</keyword>
<reference evidence="6 7" key="1">
    <citation type="submission" date="2017-10" db="EMBL/GenBank/DDBJ databases">
        <title>Comparative genomics in systemic dimorphic fungi from Ajellomycetaceae.</title>
        <authorList>
            <person name="Munoz J.F."/>
            <person name="Mcewen J.G."/>
            <person name="Clay O.K."/>
            <person name="Cuomo C.A."/>
        </authorList>
    </citation>
    <scope>NUCLEOTIDE SEQUENCE [LARGE SCALE GENOMIC DNA]</scope>
    <source>
        <strain evidence="6 7">UAMH5409</strain>
    </source>
</reference>
<evidence type="ECO:0000256" key="4">
    <source>
        <dbReference type="ARBA" id="ARBA00023136"/>
    </source>
</evidence>
<feature type="transmembrane region" description="Helical" evidence="5">
    <location>
        <begin position="276"/>
        <end position="297"/>
    </location>
</feature>
<dbReference type="PANTHER" id="PTHR46494">
    <property type="entry name" value="CORA FAMILY METAL ION TRANSPORTER (EUROFUNG)"/>
    <property type="match status" value="1"/>
</dbReference>
<keyword evidence="3 5" id="KW-1133">Transmembrane helix</keyword>
<accession>A0A2B7YCF0</accession>
<dbReference type="EMBL" id="PDNB01000005">
    <property type="protein sequence ID" value="PGH18267.1"/>
    <property type="molecule type" value="Genomic_DNA"/>
</dbReference>
<evidence type="ECO:0000313" key="6">
    <source>
        <dbReference type="EMBL" id="PGH18267.1"/>
    </source>
</evidence>
<organism evidence="6 7">
    <name type="scientific">Helicocarpus griseus UAMH5409</name>
    <dbReference type="NCBI Taxonomy" id="1447875"/>
    <lineage>
        <taxon>Eukaryota</taxon>
        <taxon>Fungi</taxon>
        <taxon>Dikarya</taxon>
        <taxon>Ascomycota</taxon>
        <taxon>Pezizomycotina</taxon>
        <taxon>Eurotiomycetes</taxon>
        <taxon>Eurotiomycetidae</taxon>
        <taxon>Onygenales</taxon>
        <taxon>Ajellomycetaceae</taxon>
        <taxon>Helicocarpus</taxon>
    </lineage>
</organism>
<dbReference type="GO" id="GO:0015087">
    <property type="term" value="F:cobalt ion transmembrane transporter activity"/>
    <property type="evidence" value="ECO:0007669"/>
    <property type="project" value="TreeGrafter"/>
</dbReference>
<proteinExistence type="predicted"/>
<dbReference type="Gene3D" id="1.20.58.340">
    <property type="entry name" value="Magnesium transport protein CorA, transmembrane region"/>
    <property type="match status" value="1"/>
</dbReference>
<dbReference type="GO" id="GO:0000287">
    <property type="term" value="F:magnesium ion binding"/>
    <property type="evidence" value="ECO:0007669"/>
    <property type="project" value="TreeGrafter"/>
</dbReference>
<dbReference type="GO" id="GO:0050897">
    <property type="term" value="F:cobalt ion binding"/>
    <property type="evidence" value="ECO:0007669"/>
    <property type="project" value="TreeGrafter"/>
</dbReference>